<dbReference type="Proteomes" id="UP001186944">
    <property type="component" value="Unassembled WGS sequence"/>
</dbReference>
<reference evidence="1" key="1">
    <citation type="submission" date="2019-08" db="EMBL/GenBank/DDBJ databases">
        <title>The improved chromosome-level genome for the pearl oyster Pinctada fucata martensii using PacBio sequencing and Hi-C.</title>
        <authorList>
            <person name="Zheng Z."/>
        </authorList>
    </citation>
    <scope>NUCLEOTIDE SEQUENCE</scope>
    <source>
        <strain evidence="1">ZZ-2019</strain>
        <tissue evidence="1">Adductor muscle</tissue>
    </source>
</reference>
<dbReference type="EMBL" id="VSWD01000011">
    <property type="protein sequence ID" value="KAK3088385.1"/>
    <property type="molecule type" value="Genomic_DNA"/>
</dbReference>
<proteinExistence type="predicted"/>
<sequence>FPFIDANAKLFFYKELEQVLFSDVQREAGDFVANSCGRDSFIFRVVRVNHGESLTAGNQTIPGDACPFGPPLKNGPWTAQSCSNGFCPMNYKCNLMYNVCCPDSK</sequence>
<evidence type="ECO:0000313" key="1">
    <source>
        <dbReference type="EMBL" id="KAK3088385.1"/>
    </source>
</evidence>
<keyword evidence="2" id="KW-1185">Reference proteome</keyword>
<comment type="caution">
    <text evidence="1">The sequence shown here is derived from an EMBL/GenBank/DDBJ whole genome shotgun (WGS) entry which is preliminary data.</text>
</comment>
<organism evidence="1 2">
    <name type="scientific">Pinctada imbricata</name>
    <name type="common">Atlantic pearl-oyster</name>
    <name type="synonym">Pinctada martensii</name>
    <dbReference type="NCBI Taxonomy" id="66713"/>
    <lineage>
        <taxon>Eukaryota</taxon>
        <taxon>Metazoa</taxon>
        <taxon>Spiralia</taxon>
        <taxon>Lophotrochozoa</taxon>
        <taxon>Mollusca</taxon>
        <taxon>Bivalvia</taxon>
        <taxon>Autobranchia</taxon>
        <taxon>Pteriomorphia</taxon>
        <taxon>Pterioida</taxon>
        <taxon>Pterioidea</taxon>
        <taxon>Pteriidae</taxon>
        <taxon>Pinctada</taxon>
    </lineage>
</organism>
<accession>A0AA88XMZ4</accession>
<dbReference type="AlphaFoldDB" id="A0AA88XMZ4"/>
<gene>
    <name evidence="1" type="ORF">FSP39_018527</name>
</gene>
<evidence type="ECO:0000313" key="2">
    <source>
        <dbReference type="Proteomes" id="UP001186944"/>
    </source>
</evidence>
<name>A0AA88XMZ4_PINIB</name>
<protein>
    <submittedName>
        <fullName evidence="1">Uncharacterized protein</fullName>
    </submittedName>
</protein>
<feature type="non-terminal residue" evidence="1">
    <location>
        <position position="1"/>
    </location>
</feature>